<proteinExistence type="predicted"/>
<dbReference type="EMBL" id="ML991774">
    <property type="protein sequence ID" value="KAF2238952.1"/>
    <property type="molecule type" value="Genomic_DNA"/>
</dbReference>
<gene>
    <name evidence="2" type="ORF">EV356DRAFT_563626</name>
</gene>
<dbReference type="AlphaFoldDB" id="A0A6A6HM64"/>
<evidence type="ECO:0000313" key="3">
    <source>
        <dbReference type="Proteomes" id="UP000800092"/>
    </source>
</evidence>
<evidence type="ECO:0000313" key="2">
    <source>
        <dbReference type="EMBL" id="KAF2238952.1"/>
    </source>
</evidence>
<feature type="domain" description="Utp8 beta-propeller" evidence="1">
    <location>
        <begin position="20"/>
        <end position="195"/>
    </location>
</feature>
<dbReference type="OrthoDB" id="5330858at2759"/>
<keyword evidence="3" id="KW-1185">Reference proteome</keyword>
<dbReference type="InterPro" id="IPR018843">
    <property type="entry name" value="Utp8_b-prop"/>
</dbReference>
<sequence length="940" mass="104199">MASPRILATLPAPFDPLHGRIQASEVQSVQRSRKRKRFEVSAAVDGEGISVHSLQTPRLLTSYAVPPHSRFLTSPQSIVQRRDAKKPLKRFTYAAVQRDVLQPKVEVVAFVEEEHQRGPNAAANQLLEFRYQIDDPSIHSIEVIADTRLSDAHDATHSILVVYKHGKVQCLSADLQTTRWTAYASTLDQQGNVSTASRSNWQVDTTLLTDAGTASTGILRDRPDVLSAIGHPDPRLESLEAIPLLFILARVSRRKSVSGNRALHVFAMNSRAVDSAFASDSTGPITLSPLTSWKLPDLDQHNLDQNTSPEYRFDASSAKLFERNEFLTIYDMAGLIPRAISTFRTLQPPRDMLPVSSSLLMVASDKSCTIYDTKFSSVHTSFSCELETCPGYEVQKQKAASSSNLNHSPAFICHFPDTDLTVALQENTLIGFQVNPDTNLLKRKRASTRLIDSIQKGVGLGISHLPYSKHNGLYPLILPTSGTTNSIDDTWRDRIEELNACVDANNVDRFEELLLESGNSMSSKGKLTVQDHGFHNPAVNGYVNDGPKPDASSAHANVANNFQNTSKSRANPLTFEVMDSQRAKYVLSKIFSLVESDGTELPHQYLQSTLHIKFFPPNVFRHVVVGGHMTLRILEQSFSDKDPPHQMSRQFEISDVVKAIFNFDPTGELLHTYLSLPTHLDIFEILEAIRALIFSPKGQGLLTLEEAQHAEESGGKDIIAQRNSINNETSESKIKQALAIAISRLSSFPSTRIAQAIHATMTVQEAKAIIITLRQQLFDGGWLTFYIDQQLEDSKQQTSAKTSLIIITQLLNCAIDAVGLSGWLVSHDVQESSKNLLSELRKEASMALESIHEMQSLRDILTEFSKAGPSFTPSSQVTGYNKHPFTVPSSPELPLGRDEGKEVSSLKIGAGGRVKQRSKREIGHELNKRVGEYSIERIRF</sequence>
<evidence type="ECO:0000259" key="1">
    <source>
        <dbReference type="Pfam" id="PF10395"/>
    </source>
</evidence>
<reference evidence="2" key="1">
    <citation type="journal article" date="2020" name="Stud. Mycol.">
        <title>101 Dothideomycetes genomes: a test case for predicting lifestyles and emergence of pathogens.</title>
        <authorList>
            <person name="Haridas S."/>
            <person name="Albert R."/>
            <person name="Binder M."/>
            <person name="Bloem J."/>
            <person name="Labutti K."/>
            <person name="Salamov A."/>
            <person name="Andreopoulos B."/>
            <person name="Baker S."/>
            <person name="Barry K."/>
            <person name="Bills G."/>
            <person name="Bluhm B."/>
            <person name="Cannon C."/>
            <person name="Castanera R."/>
            <person name="Culley D."/>
            <person name="Daum C."/>
            <person name="Ezra D."/>
            <person name="Gonzalez J."/>
            <person name="Henrissat B."/>
            <person name="Kuo A."/>
            <person name="Liang C."/>
            <person name="Lipzen A."/>
            <person name="Lutzoni F."/>
            <person name="Magnuson J."/>
            <person name="Mondo S."/>
            <person name="Nolan M."/>
            <person name="Ohm R."/>
            <person name="Pangilinan J."/>
            <person name="Park H.-J."/>
            <person name="Ramirez L."/>
            <person name="Alfaro M."/>
            <person name="Sun H."/>
            <person name="Tritt A."/>
            <person name="Yoshinaga Y."/>
            <person name="Zwiers L.-H."/>
            <person name="Turgeon B."/>
            <person name="Goodwin S."/>
            <person name="Spatafora J."/>
            <person name="Crous P."/>
            <person name="Grigoriev I."/>
        </authorList>
    </citation>
    <scope>NUCLEOTIDE SEQUENCE</scope>
    <source>
        <strain evidence="2">Tuck. ex Michener</strain>
    </source>
</reference>
<protein>
    <recommendedName>
        <fullName evidence="1">Utp8 beta-propeller domain-containing protein</fullName>
    </recommendedName>
</protein>
<dbReference type="Proteomes" id="UP000800092">
    <property type="component" value="Unassembled WGS sequence"/>
</dbReference>
<dbReference type="Pfam" id="PF10395">
    <property type="entry name" value="Utp8_b_propeller"/>
    <property type="match status" value="1"/>
</dbReference>
<accession>A0A6A6HM64</accession>
<organism evidence="2 3">
    <name type="scientific">Viridothelium virens</name>
    <name type="common">Speckled blister lichen</name>
    <name type="synonym">Trypethelium virens</name>
    <dbReference type="NCBI Taxonomy" id="1048519"/>
    <lineage>
        <taxon>Eukaryota</taxon>
        <taxon>Fungi</taxon>
        <taxon>Dikarya</taxon>
        <taxon>Ascomycota</taxon>
        <taxon>Pezizomycotina</taxon>
        <taxon>Dothideomycetes</taxon>
        <taxon>Dothideomycetes incertae sedis</taxon>
        <taxon>Trypetheliales</taxon>
        <taxon>Trypetheliaceae</taxon>
        <taxon>Viridothelium</taxon>
    </lineage>
</organism>
<name>A0A6A6HM64_VIRVR</name>